<dbReference type="InterPro" id="IPR051687">
    <property type="entry name" value="Peroxisomal_Beta-Oxidation"/>
</dbReference>
<dbReference type="PRINTS" id="PR00080">
    <property type="entry name" value="SDRFAMILY"/>
</dbReference>
<keyword evidence="8" id="KW-0576">Peroxisome</keyword>
<dbReference type="PANTHER" id="PTHR45024">
    <property type="entry name" value="DEHYDROGENASES, SHORT CHAIN"/>
    <property type="match status" value="1"/>
</dbReference>
<dbReference type="InterPro" id="IPR029069">
    <property type="entry name" value="HotDog_dom_sf"/>
</dbReference>
<dbReference type="CDD" id="cd05353">
    <property type="entry name" value="hydroxyacyl-CoA-like_DH_SDR_c-like"/>
    <property type="match status" value="1"/>
</dbReference>
<comment type="pathway">
    <text evidence="2">Lipid metabolism; fatty acid beta-oxidation.</text>
</comment>
<evidence type="ECO:0000256" key="2">
    <source>
        <dbReference type="ARBA" id="ARBA00005005"/>
    </source>
</evidence>
<evidence type="ECO:0000256" key="3">
    <source>
        <dbReference type="ARBA" id="ARBA00006484"/>
    </source>
</evidence>
<dbReference type="PRINTS" id="PR00081">
    <property type="entry name" value="GDHRDH"/>
</dbReference>
<evidence type="ECO:0000256" key="6">
    <source>
        <dbReference type="ARBA" id="ARBA00023002"/>
    </source>
</evidence>
<dbReference type="InterPro" id="IPR054357">
    <property type="entry name" value="MFE-2_N"/>
</dbReference>
<keyword evidence="4" id="KW-0276">Fatty acid metabolism</keyword>
<keyword evidence="10" id="KW-0456">Lyase</keyword>
<dbReference type="SUPFAM" id="SSF54637">
    <property type="entry name" value="Thioesterase/thiol ester dehydrase-isomerase"/>
    <property type="match status" value="2"/>
</dbReference>
<sequence length="894" mass="96612">MLPTLSFENQTVVVTGVGGSLGKAYAFFFAARGANVVVSEYGNRQVVDDVVQAIKAVGGKVVGAYDTDDHANKIIEAAIAVFGRIDILINHSEVTRDIPFENMTDADWNLIYDAHVKAAFKCTRTAWPFFKRQKYGRVLCTASPAGLYGSSEQCNYSASQLALIGFTETLAREGAKYNILANVVSPIATSRAAAHLPNDVRRTLTPESVAPLVALLSHPSNKESASIFEAGGGHIAKLRWERASGALLRADQTLIPGAILHRWNEVNDFQKPQFPDRGAGIWDKLQAALRLPPNHPGEDIRFDGKIALVTGGGAGIGRAYCLMFASLGASVVVNDLVNPDTVVGEIRQLGGKAVPNKASVDDGEAVIGTAIQHFGRIDILVNNAGILRDKAIANMSDKDWDDVTATHLRGTYKCARAAYPYMMKQGYGRIINTSSTSGIYGNFGQTNYASAKAGILGFSRALAVEGYKHNIYVNNIAPTAGTQLTSTVMPEKVVQALKPDYIASLVVLLCSDMVPKPATGLLFEVGGGFQAQTRWQRSGGHTFPSNQITPEQVLEQWPRIVDFDDGRADHPRSLADGLKRLQENGNDNQETSSFNSSSDINGALIRHIEPTKTASIEGIPYTWTEKDAILYNISLGARSTQLNLTYEGDPNFRVLPTYGVIPQFKAKAAFKYAELLPNFNLARLLHGEQYIEICKFPIPTAANVISYPRLLQVVDKGNAAVVYTSITTKDAQTGEGLFYSESASFVRGSGGFGGQKKASDRGDATAVSQAPDRSPDALVEEKTSPDQAALYRLNGDTNPLHIDPAVSRKGGFEKPILHGLCTFGFCGKHILQSFGQFKSIKARFSGVVLSGQTLITEMWKEHDRIIFQTRIKETGKLCIAGGGARLMDSGGAKL</sequence>
<dbReference type="Gene3D" id="3.10.129.10">
    <property type="entry name" value="Hotdog Thioesterase"/>
    <property type="match status" value="2"/>
</dbReference>
<evidence type="ECO:0000256" key="5">
    <source>
        <dbReference type="ARBA" id="ARBA00022857"/>
    </source>
</evidence>
<reference evidence="13 14" key="1">
    <citation type="submission" date="2017-10" db="EMBL/GenBank/DDBJ databases">
        <title>Comparative genomics in systemic dimorphic fungi from Ajellomycetaceae.</title>
        <authorList>
            <person name="Munoz J.F."/>
            <person name="Mcewen J.G."/>
            <person name="Clay O.K."/>
            <person name="Cuomo C.A."/>
        </authorList>
    </citation>
    <scope>NUCLEOTIDE SEQUENCE [LARGE SCALE GENOMIC DNA]</scope>
    <source>
        <strain evidence="13 14">UAMH7299</strain>
    </source>
</reference>
<dbReference type="Pfam" id="PF01575">
    <property type="entry name" value="MaoC_dehydratas"/>
    <property type="match status" value="1"/>
</dbReference>
<dbReference type="GO" id="GO:0006635">
    <property type="term" value="P:fatty acid beta-oxidation"/>
    <property type="evidence" value="ECO:0007669"/>
    <property type="project" value="UniProtKB-UniPathway"/>
</dbReference>
<dbReference type="InterPro" id="IPR020904">
    <property type="entry name" value="Sc_DH/Rdtase_CS"/>
</dbReference>
<evidence type="ECO:0000256" key="8">
    <source>
        <dbReference type="ARBA" id="ARBA00023140"/>
    </source>
</evidence>
<dbReference type="GO" id="GO:0016491">
    <property type="term" value="F:oxidoreductase activity"/>
    <property type="evidence" value="ECO:0007669"/>
    <property type="project" value="UniProtKB-KW"/>
</dbReference>
<dbReference type="Proteomes" id="UP000224634">
    <property type="component" value="Unassembled WGS sequence"/>
</dbReference>
<evidence type="ECO:0000256" key="7">
    <source>
        <dbReference type="ARBA" id="ARBA00023098"/>
    </source>
</evidence>
<keyword evidence="9" id="KW-0413">Isomerase</keyword>
<comment type="subcellular location">
    <subcellularLocation>
        <location evidence="1">Peroxisome</location>
    </subcellularLocation>
</comment>
<keyword evidence="14" id="KW-1185">Reference proteome</keyword>
<keyword evidence="7" id="KW-0443">Lipid metabolism</keyword>
<dbReference type="SUPFAM" id="SSF51735">
    <property type="entry name" value="NAD(P)-binding Rossmann-fold domains"/>
    <property type="match status" value="2"/>
</dbReference>
<protein>
    <recommendedName>
        <fullName evidence="12">Ketoreductase domain-containing protein</fullName>
    </recommendedName>
</protein>
<evidence type="ECO:0000259" key="12">
    <source>
        <dbReference type="SMART" id="SM00822"/>
    </source>
</evidence>
<organism evidence="13 14">
    <name type="scientific">Polytolypa hystricis (strain UAMH7299)</name>
    <dbReference type="NCBI Taxonomy" id="1447883"/>
    <lineage>
        <taxon>Eukaryota</taxon>
        <taxon>Fungi</taxon>
        <taxon>Dikarya</taxon>
        <taxon>Ascomycota</taxon>
        <taxon>Pezizomycotina</taxon>
        <taxon>Eurotiomycetes</taxon>
        <taxon>Eurotiomycetidae</taxon>
        <taxon>Onygenales</taxon>
        <taxon>Onygenales incertae sedis</taxon>
        <taxon>Polytolypa</taxon>
    </lineage>
</organism>
<evidence type="ECO:0000256" key="1">
    <source>
        <dbReference type="ARBA" id="ARBA00004275"/>
    </source>
</evidence>
<dbReference type="Pfam" id="PF22622">
    <property type="entry name" value="MFE-2_hydrat-2_N"/>
    <property type="match status" value="1"/>
</dbReference>
<dbReference type="SMART" id="SM00822">
    <property type="entry name" value="PKS_KR"/>
    <property type="match status" value="1"/>
</dbReference>
<feature type="region of interest" description="Disordered" evidence="11">
    <location>
        <begin position="751"/>
        <end position="779"/>
    </location>
</feature>
<dbReference type="InterPro" id="IPR057326">
    <property type="entry name" value="KR_dom"/>
</dbReference>
<evidence type="ECO:0000256" key="4">
    <source>
        <dbReference type="ARBA" id="ARBA00022832"/>
    </source>
</evidence>
<dbReference type="InterPro" id="IPR002539">
    <property type="entry name" value="MaoC-like_dom"/>
</dbReference>
<evidence type="ECO:0000256" key="11">
    <source>
        <dbReference type="SAM" id="MobiDB-lite"/>
    </source>
</evidence>
<dbReference type="UniPathway" id="UPA00659"/>
<comment type="caution">
    <text evidence="13">The sequence shown here is derived from an EMBL/GenBank/DDBJ whole genome shotgun (WGS) entry which is preliminary data.</text>
</comment>
<dbReference type="EMBL" id="PDNA01000042">
    <property type="protein sequence ID" value="PGH20091.1"/>
    <property type="molecule type" value="Genomic_DNA"/>
</dbReference>
<dbReference type="GO" id="GO:0016853">
    <property type="term" value="F:isomerase activity"/>
    <property type="evidence" value="ECO:0007669"/>
    <property type="project" value="UniProtKB-KW"/>
</dbReference>
<evidence type="ECO:0000313" key="14">
    <source>
        <dbReference type="Proteomes" id="UP000224634"/>
    </source>
</evidence>
<proteinExistence type="inferred from homology"/>
<dbReference type="InterPro" id="IPR002347">
    <property type="entry name" value="SDR_fam"/>
</dbReference>
<feature type="domain" description="Ketoreductase" evidence="12">
    <location>
        <begin position="305"/>
        <end position="482"/>
    </location>
</feature>
<dbReference type="GO" id="GO:0004300">
    <property type="term" value="F:enoyl-CoA hydratase activity"/>
    <property type="evidence" value="ECO:0007669"/>
    <property type="project" value="UniProtKB-ARBA"/>
</dbReference>
<dbReference type="Pfam" id="PF00106">
    <property type="entry name" value="adh_short"/>
    <property type="match status" value="2"/>
</dbReference>
<evidence type="ECO:0000256" key="9">
    <source>
        <dbReference type="ARBA" id="ARBA00023235"/>
    </source>
</evidence>
<keyword evidence="6" id="KW-0560">Oxidoreductase</keyword>
<dbReference type="OrthoDB" id="3592703at2759"/>
<evidence type="ECO:0000313" key="13">
    <source>
        <dbReference type="EMBL" id="PGH20091.1"/>
    </source>
</evidence>
<keyword evidence="5" id="KW-0521">NADP</keyword>
<dbReference type="InterPro" id="IPR036291">
    <property type="entry name" value="NAD(P)-bd_dom_sf"/>
</dbReference>
<dbReference type="AlphaFoldDB" id="A0A2B7YGD3"/>
<dbReference type="PANTHER" id="PTHR45024:SF2">
    <property type="entry name" value="SCP2 DOMAIN-CONTAINING PROTEIN"/>
    <property type="match status" value="1"/>
</dbReference>
<comment type="similarity">
    <text evidence="3">Belongs to the short-chain dehydrogenases/reductases (SDR) family.</text>
</comment>
<dbReference type="GO" id="GO:0005777">
    <property type="term" value="C:peroxisome"/>
    <property type="evidence" value="ECO:0007669"/>
    <property type="project" value="UniProtKB-SubCell"/>
</dbReference>
<accession>A0A2B7YGD3</accession>
<dbReference type="CDD" id="cd03448">
    <property type="entry name" value="HDE_HSD"/>
    <property type="match status" value="1"/>
</dbReference>
<dbReference type="STRING" id="1447883.A0A2B7YGD3"/>
<evidence type="ECO:0000256" key="10">
    <source>
        <dbReference type="ARBA" id="ARBA00023239"/>
    </source>
</evidence>
<dbReference type="PROSITE" id="PS00061">
    <property type="entry name" value="ADH_SHORT"/>
    <property type="match status" value="1"/>
</dbReference>
<dbReference type="Gene3D" id="3.40.50.720">
    <property type="entry name" value="NAD(P)-binding Rossmann-like Domain"/>
    <property type="match status" value="2"/>
</dbReference>
<gene>
    <name evidence="13" type="ORF">AJ80_03659</name>
</gene>
<name>A0A2B7YGD3_POLH7</name>
<dbReference type="FunFam" id="3.40.50.720:FF:000410">
    <property type="entry name" value="Peroxisomal multifunctional beta-oxidation protein"/>
    <property type="match status" value="1"/>
</dbReference>